<evidence type="ECO:0000313" key="4">
    <source>
        <dbReference type="EMBL" id="KAF9617819.1"/>
    </source>
</evidence>
<dbReference type="NCBIfam" id="TIGR00756">
    <property type="entry name" value="PPR"/>
    <property type="match status" value="1"/>
</dbReference>
<keyword evidence="5" id="KW-1185">Reference proteome</keyword>
<dbReference type="Gene3D" id="1.25.40.10">
    <property type="entry name" value="Tetratricopeptide repeat domain"/>
    <property type="match status" value="1"/>
</dbReference>
<gene>
    <name evidence="4" type="ORF">IFM89_039001</name>
</gene>
<evidence type="ECO:0000256" key="2">
    <source>
        <dbReference type="ARBA" id="ARBA00022737"/>
    </source>
</evidence>
<keyword evidence="2" id="KW-0677">Repeat</keyword>
<dbReference type="OrthoDB" id="1846553at2759"/>
<sequence length="222" mass="25396">MVLQSYVLFDEMIKRGIHADNAMLASLVYGLLCRRRIREAYKIVEGIEKVDICVYHALIKGLLKLRKASEATQVFREMISKGCEPIMHTYIMLLQGHLGKRGRKGPDPVVNFETIFVGGVVKLGKSLEATKYVERIMSGGVESDQENSHLKEDVLVTKEKLEVRKLQRACLRNPVKIEAASKYSTVDTLKQQYRFVPAKYKVFFFPLYFAGSWVNWALKAVY</sequence>
<comment type="caution">
    <text evidence="4">The sequence shown here is derived from an EMBL/GenBank/DDBJ whole genome shotgun (WGS) entry which is preliminary data.</text>
</comment>
<evidence type="ECO:0000256" key="3">
    <source>
        <dbReference type="PROSITE-ProRule" id="PRU00708"/>
    </source>
</evidence>
<reference evidence="4 5" key="1">
    <citation type="submission" date="2020-10" db="EMBL/GenBank/DDBJ databases">
        <title>The Coptis chinensis genome and diversification of protoberbering-type alkaloids.</title>
        <authorList>
            <person name="Wang B."/>
            <person name="Shu S."/>
            <person name="Song C."/>
            <person name="Liu Y."/>
        </authorList>
    </citation>
    <scope>NUCLEOTIDE SEQUENCE [LARGE SCALE GENOMIC DNA]</scope>
    <source>
        <strain evidence="4">HL-2020</strain>
        <tissue evidence="4">Leaf</tissue>
    </source>
</reference>
<feature type="repeat" description="PPR" evidence="3">
    <location>
        <begin position="51"/>
        <end position="85"/>
    </location>
</feature>
<dbReference type="InterPro" id="IPR011990">
    <property type="entry name" value="TPR-like_helical_dom_sf"/>
</dbReference>
<dbReference type="Proteomes" id="UP000631114">
    <property type="component" value="Unassembled WGS sequence"/>
</dbReference>
<dbReference type="PANTHER" id="PTHR47939">
    <property type="entry name" value="MEMBRANE-ASSOCIATED SALT-INDUCIBLE PROTEIN-LIKE"/>
    <property type="match status" value="1"/>
</dbReference>
<proteinExistence type="inferred from homology"/>
<dbReference type="PANTHER" id="PTHR47939:SF12">
    <property type="entry name" value="PENTACOTRIPEPTIDE-REPEAT REGION OF PRORP DOMAIN-CONTAINING PROTEIN"/>
    <property type="match status" value="1"/>
</dbReference>
<organism evidence="4 5">
    <name type="scientific">Coptis chinensis</name>
    <dbReference type="NCBI Taxonomy" id="261450"/>
    <lineage>
        <taxon>Eukaryota</taxon>
        <taxon>Viridiplantae</taxon>
        <taxon>Streptophyta</taxon>
        <taxon>Embryophyta</taxon>
        <taxon>Tracheophyta</taxon>
        <taxon>Spermatophyta</taxon>
        <taxon>Magnoliopsida</taxon>
        <taxon>Ranunculales</taxon>
        <taxon>Ranunculaceae</taxon>
        <taxon>Coptidoideae</taxon>
        <taxon>Coptis</taxon>
    </lineage>
</organism>
<dbReference type="EMBL" id="JADFTS010000003">
    <property type="protein sequence ID" value="KAF9617819.1"/>
    <property type="molecule type" value="Genomic_DNA"/>
</dbReference>
<dbReference type="Pfam" id="PF13041">
    <property type="entry name" value="PPR_2"/>
    <property type="match status" value="1"/>
</dbReference>
<evidence type="ECO:0000313" key="5">
    <source>
        <dbReference type="Proteomes" id="UP000631114"/>
    </source>
</evidence>
<dbReference type="AlphaFoldDB" id="A0A835III7"/>
<evidence type="ECO:0008006" key="6">
    <source>
        <dbReference type="Google" id="ProtNLM"/>
    </source>
</evidence>
<dbReference type="PROSITE" id="PS51375">
    <property type="entry name" value="PPR"/>
    <property type="match status" value="1"/>
</dbReference>
<comment type="similarity">
    <text evidence="1">Belongs to the PPR family. P subfamily.</text>
</comment>
<name>A0A835III7_9MAGN</name>
<evidence type="ECO:0000256" key="1">
    <source>
        <dbReference type="ARBA" id="ARBA00007626"/>
    </source>
</evidence>
<dbReference type="InterPro" id="IPR002885">
    <property type="entry name" value="PPR_rpt"/>
</dbReference>
<dbReference type="InterPro" id="IPR050667">
    <property type="entry name" value="PPR-containing_protein"/>
</dbReference>
<accession>A0A835III7</accession>
<protein>
    <recommendedName>
        <fullName evidence="6">Pentatricopeptide repeat-containing protein</fullName>
    </recommendedName>
</protein>